<protein>
    <submittedName>
        <fullName evidence="2">Dehydratase</fullName>
    </submittedName>
</protein>
<dbReference type="PANTHER" id="PTHR43437">
    <property type="entry name" value="HYDROXYACYL-THIOESTER DEHYDRATASE TYPE 2, MITOCHONDRIAL-RELATED"/>
    <property type="match status" value="1"/>
</dbReference>
<dbReference type="STRING" id="29540.C481_20801"/>
<accession>M0AI73</accession>
<dbReference type="PATRIC" id="fig|29540.5.peg.4209"/>
<dbReference type="InterPro" id="IPR050965">
    <property type="entry name" value="UPF0336/Enoyl-CoA_hydratase"/>
</dbReference>
<name>M0AI73_NATA1</name>
<dbReference type="Proteomes" id="UP000011554">
    <property type="component" value="Unassembled WGS sequence"/>
</dbReference>
<dbReference type="SUPFAM" id="SSF54637">
    <property type="entry name" value="Thioesterase/thiol ester dehydrase-isomerase"/>
    <property type="match status" value="1"/>
</dbReference>
<dbReference type="InterPro" id="IPR029069">
    <property type="entry name" value="HotDog_dom_sf"/>
</dbReference>
<feature type="domain" description="MaoC-like" evidence="1">
    <location>
        <begin position="22"/>
        <end position="119"/>
    </location>
</feature>
<dbReference type="Pfam" id="PF01575">
    <property type="entry name" value="MaoC_dehydratas"/>
    <property type="match status" value="1"/>
</dbReference>
<organism evidence="2 3">
    <name type="scientific">Natrialba asiatica (strain ATCC 700177 / DSM 12278 / JCM 9576 / FERM P-10747 / NBRC 102637 / 172P1)</name>
    <dbReference type="NCBI Taxonomy" id="29540"/>
    <lineage>
        <taxon>Archaea</taxon>
        <taxon>Methanobacteriati</taxon>
        <taxon>Methanobacteriota</taxon>
        <taxon>Stenosarchaea group</taxon>
        <taxon>Halobacteria</taxon>
        <taxon>Halobacteriales</taxon>
        <taxon>Natrialbaceae</taxon>
        <taxon>Natrialba</taxon>
    </lineage>
</organism>
<dbReference type="Gene3D" id="3.10.129.10">
    <property type="entry name" value="Hotdog Thioesterase"/>
    <property type="match status" value="1"/>
</dbReference>
<dbReference type="AlphaFoldDB" id="M0AI73"/>
<evidence type="ECO:0000313" key="2">
    <source>
        <dbReference type="EMBL" id="ELY97073.1"/>
    </source>
</evidence>
<keyword evidence="3" id="KW-1185">Reference proteome</keyword>
<dbReference type="PANTHER" id="PTHR43437:SF3">
    <property type="entry name" value="HYDROXYACYL-THIOESTER DEHYDRATASE TYPE 2, MITOCHONDRIAL"/>
    <property type="match status" value="1"/>
</dbReference>
<dbReference type="InterPro" id="IPR002539">
    <property type="entry name" value="MaoC-like_dom"/>
</dbReference>
<dbReference type="eggNOG" id="arCOG00774">
    <property type="taxonomic scope" value="Archaea"/>
</dbReference>
<dbReference type="GO" id="GO:0019171">
    <property type="term" value="F:(3R)-hydroxyacyl-[acyl-carrier-protein] dehydratase activity"/>
    <property type="evidence" value="ECO:0007669"/>
    <property type="project" value="TreeGrafter"/>
</dbReference>
<evidence type="ECO:0000259" key="1">
    <source>
        <dbReference type="Pfam" id="PF01575"/>
    </source>
</evidence>
<comment type="caution">
    <text evidence="2">The sequence shown here is derived from an EMBL/GenBank/DDBJ whole genome shotgun (WGS) entry which is preliminary data.</text>
</comment>
<sequence>MNLDPDALSVGDDLPTFHVDDLDRTQIVRYLGASGDFNPLHHDDEFSRAAGQDGVIVPGMLVAGFASAAVTDWVPIDAVDRFRTRFVGTVRPGDSLRVSGTVAEVETDRTGNTTTVEISITVDTADGATVLEGDATISP</sequence>
<dbReference type="GO" id="GO:0006633">
    <property type="term" value="P:fatty acid biosynthetic process"/>
    <property type="evidence" value="ECO:0007669"/>
    <property type="project" value="TreeGrafter"/>
</dbReference>
<proteinExistence type="predicted"/>
<reference evidence="2 3" key="1">
    <citation type="journal article" date="2014" name="PLoS Genet.">
        <title>Phylogenetically driven sequencing of extremely halophilic archaea reveals strategies for static and dynamic osmo-response.</title>
        <authorList>
            <person name="Becker E.A."/>
            <person name="Seitzer P.M."/>
            <person name="Tritt A."/>
            <person name="Larsen D."/>
            <person name="Krusor M."/>
            <person name="Yao A.I."/>
            <person name="Wu D."/>
            <person name="Madern D."/>
            <person name="Eisen J.A."/>
            <person name="Darling A.E."/>
            <person name="Facciotti M.T."/>
        </authorList>
    </citation>
    <scope>NUCLEOTIDE SEQUENCE [LARGE SCALE GENOMIC DNA]</scope>
    <source>
        <strain evidence="2 3">DSM 12278</strain>
    </source>
</reference>
<gene>
    <name evidence="2" type="ORF">C481_20801</name>
</gene>
<dbReference type="EMBL" id="AOIO01000049">
    <property type="protein sequence ID" value="ELY97073.1"/>
    <property type="molecule type" value="Genomic_DNA"/>
</dbReference>
<evidence type="ECO:0000313" key="3">
    <source>
        <dbReference type="Proteomes" id="UP000011554"/>
    </source>
</evidence>
<dbReference type="RefSeq" id="WP_006111281.1">
    <property type="nucleotide sequence ID" value="NZ_AOIO01000049.1"/>
</dbReference>